<accession>A0A9D4ST08</accession>
<proteinExistence type="predicted"/>
<reference evidence="1" key="2">
    <citation type="submission" date="2021-09" db="EMBL/GenBank/DDBJ databases">
        <authorList>
            <person name="Jia N."/>
            <person name="Wang J."/>
            <person name="Shi W."/>
            <person name="Du L."/>
            <person name="Sun Y."/>
            <person name="Zhan W."/>
            <person name="Jiang J."/>
            <person name="Wang Q."/>
            <person name="Zhang B."/>
            <person name="Ji P."/>
            <person name="Sakyi L.B."/>
            <person name="Cui X."/>
            <person name="Yuan T."/>
            <person name="Jiang B."/>
            <person name="Yang W."/>
            <person name="Lam T.T.-Y."/>
            <person name="Chang Q."/>
            <person name="Ding S."/>
            <person name="Wang X."/>
            <person name="Zhu J."/>
            <person name="Ruan X."/>
            <person name="Zhao L."/>
            <person name="Wei J."/>
            <person name="Que T."/>
            <person name="Du C."/>
            <person name="Cheng J."/>
            <person name="Dai P."/>
            <person name="Han X."/>
            <person name="Huang E."/>
            <person name="Gao Y."/>
            <person name="Liu J."/>
            <person name="Shao H."/>
            <person name="Ye R."/>
            <person name="Li L."/>
            <person name="Wei W."/>
            <person name="Wang X."/>
            <person name="Wang C."/>
            <person name="Huo Q."/>
            <person name="Li W."/>
            <person name="Guo W."/>
            <person name="Chen H."/>
            <person name="Chen S."/>
            <person name="Zhou L."/>
            <person name="Zhou L."/>
            <person name="Ni X."/>
            <person name="Tian J."/>
            <person name="Zhou Y."/>
            <person name="Sheng Y."/>
            <person name="Liu T."/>
            <person name="Pan Y."/>
            <person name="Xia L."/>
            <person name="Li J."/>
            <person name="Zhao F."/>
            <person name="Cao W."/>
        </authorList>
    </citation>
    <scope>NUCLEOTIDE SEQUENCE</scope>
    <source>
        <strain evidence="1">Rsan-2018</strain>
        <tissue evidence="1">Larvae</tissue>
    </source>
</reference>
<protein>
    <submittedName>
        <fullName evidence="1">Uncharacterized protein</fullName>
    </submittedName>
</protein>
<reference evidence="1" key="1">
    <citation type="journal article" date="2020" name="Cell">
        <title>Large-Scale Comparative Analyses of Tick Genomes Elucidate Their Genetic Diversity and Vector Capacities.</title>
        <authorList>
            <consortium name="Tick Genome and Microbiome Consortium (TIGMIC)"/>
            <person name="Jia N."/>
            <person name="Wang J."/>
            <person name="Shi W."/>
            <person name="Du L."/>
            <person name="Sun Y."/>
            <person name="Zhan W."/>
            <person name="Jiang J.F."/>
            <person name="Wang Q."/>
            <person name="Zhang B."/>
            <person name="Ji P."/>
            <person name="Bell-Sakyi L."/>
            <person name="Cui X.M."/>
            <person name="Yuan T.T."/>
            <person name="Jiang B.G."/>
            <person name="Yang W.F."/>
            <person name="Lam T.T."/>
            <person name="Chang Q.C."/>
            <person name="Ding S.J."/>
            <person name="Wang X.J."/>
            <person name="Zhu J.G."/>
            <person name="Ruan X.D."/>
            <person name="Zhao L."/>
            <person name="Wei J.T."/>
            <person name="Ye R.Z."/>
            <person name="Que T.C."/>
            <person name="Du C.H."/>
            <person name="Zhou Y.H."/>
            <person name="Cheng J.X."/>
            <person name="Dai P.F."/>
            <person name="Guo W.B."/>
            <person name="Han X.H."/>
            <person name="Huang E.J."/>
            <person name="Li L.F."/>
            <person name="Wei W."/>
            <person name="Gao Y.C."/>
            <person name="Liu J.Z."/>
            <person name="Shao H.Z."/>
            <person name="Wang X."/>
            <person name="Wang C.C."/>
            <person name="Yang T.C."/>
            <person name="Huo Q.B."/>
            <person name="Li W."/>
            <person name="Chen H.Y."/>
            <person name="Chen S.E."/>
            <person name="Zhou L.G."/>
            <person name="Ni X.B."/>
            <person name="Tian J.H."/>
            <person name="Sheng Y."/>
            <person name="Liu T."/>
            <person name="Pan Y.S."/>
            <person name="Xia L.Y."/>
            <person name="Li J."/>
            <person name="Zhao F."/>
            <person name="Cao W.C."/>
        </authorList>
    </citation>
    <scope>NUCLEOTIDE SEQUENCE</scope>
    <source>
        <strain evidence="1">Rsan-2018</strain>
    </source>
</reference>
<dbReference type="VEuPathDB" id="VectorBase:RSAN_042953"/>
<gene>
    <name evidence="1" type="ORF">HPB52_012931</name>
</gene>
<organism evidence="1 2">
    <name type="scientific">Rhipicephalus sanguineus</name>
    <name type="common">Brown dog tick</name>
    <name type="synonym">Ixodes sanguineus</name>
    <dbReference type="NCBI Taxonomy" id="34632"/>
    <lineage>
        <taxon>Eukaryota</taxon>
        <taxon>Metazoa</taxon>
        <taxon>Ecdysozoa</taxon>
        <taxon>Arthropoda</taxon>
        <taxon>Chelicerata</taxon>
        <taxon>Arachnida</taxon>
        <taxon>Acari</taxon>
        <taxon>Parasitiformes</taxon>
        <taxon>Ixodida</taxon>
        <taxon>Ixodoidea</taxon>
        <taxon>Ixodidae</taxon>
        <taxon>Rhipicephalinae</taxon>
        <taxon>Rhipicephalus</taxon>
        <taxon>Rhipicephalus</taxon>
    </lineage>
</organism>
<dbReference type="EMBL" id="JABSTV010001252">
    <property type="protein sequence ID" value="KAH7947535.1"/>
    <property type="molecule type" value="Genomic_DNA"/>
</dbReference>
<dbReference type="VEuPathDB" id="VectorBase:RSAN_058127"/>
<sequence length="267" mass="28885">MGTAAEGLPLTINGVPLQDILEGAHVTDLFNCARIDALWEEAVLPILGRKLRFFALVQDRSGDVTDDSKYVEELQSRLAVAKKVSKHPSFAIILCADKHYDSSAIARCFPDDVNVVQMDVQSPVTVQRYGVKGRWDASVCVLVFFGTPGVAFECEWSPYVECGVPASTAALFDTLKRSMPLCGSEEASEKASATSATSWCFFQEGELKHSVVETISLAFNDAAYVVGTACSLDLDSNQFTFGLEADGDTQTAICVQTPVIVLLVAIR</sequence>
<comment type="caution">
    <text evidence="1">The sequence shown here is derived from an EMBL/GenBank/DDBJ whole genome shotgun (WGS) entry which is preliminary data.</text>
</comment>
<dbReference type="Proteomes" id="UP000821837">
    <property type="component" value="Chromosome 6"/>
</dbReference>
<evidence type="ECO:0000313" key="1">
    <source>
        <dbReference type="EMBL" id="KAH7947535.1"/>
    </source>
</evidence>
<dbReference type="AlphaFoldDB" id="A0A9D4ST08"/>
<evidence type="ECO:0000313" key="2">
    <source>
        <dbReference type="Proteomes" id="UP000821837"/>
    </source>
</evidence>
<keyword evidence="2" id="KW-1185">Reference proteome</keyword>
<name>A0A9D4ST08_RHISA</name>